<feature type="binding site" evidence="17">
    <location>
        <position position="84"/>
    </location>
    <ligand>
        <name>Zn(2+)</name>
        <dbReference type="ChEBI" id="CHEBI:29105"/>
        <note>catalytic</note>
    </ligand>
</feature>
<feature type="binding site" evidence="16">
    <location>
        <position position="168"/>
    </location>
    <ligand>
        <name>substrate</name>
    </ligand>
</feature>
<feature type="binding site" evidence="16">
    <location>
        <position position="207"/>
    </location>
    <ligand>
        <name>substrate</name>
    </ligand>
</feature>
<dbReference type="InterPro" id="IPR050765">
    <property type="entry name" value="Riboflavin_Biosynth_HTPR"/>
</dbReference>
<organism evidence="19 20">
    <name type="scientific">Ferrimicrobium acidiphilum DSM 19497</name>
    <dbReference type="NCBI Taxonomy" id="1121877"/>
    <lineage>
        <taxon>Bacteria</taxon>
        <taxon>Bacillati</taxon>
        <taxon>Actinomycetota</taxon>
        <taxon>Acidimicrobiia</taxon>
        <taxon>Acidimicrobiales</taxon>
        <taxon>Acidimicrobiaceae</taxon>
        <taxon>Ferrimicrobium</taxon>
    </lineage>
</organism>
<sequence length="351" mass="37304">MTDQELMGRALALSRHARQSAPPNPWVGAVIVADGVVVGEGCTQPLGGPHAEVVALRAAGDLARGATMFVTLEPCAHHGRTPPCVDAIVAAGVTRVVASILDPDPRVGGRGFAALKDAGVQVEVGMESDRTVQELIAYLTQRRTGRPWVRAKVAMTLDAKVADSQGGSQWITSTEARDRGHLLRAQSQAIVVGSKTMEADHPLLTARPGGVMATLQPQRWVFAHRELSYCTPGVQVTSESPQAFLDRMGGAGVLGVLIEGGPTLLTSFVDSDLVDELFVYLAPMVFGDDGAKAAFRLPAGRLLVDPLRLNLIEAQKVGTDIELRLWSNKATTLASLFATELDHAPEAVSEW</sequence>
<proteinExistence type="inferred from homology"/>
<evidence type="ECO:0000256" key="14">
    <source>
        <dbReference type="PIRNR" id="PIRNR006769"/>
    </source>
</evidence>
<evidence type="ECO:0000313" key="19">
    <source>
        <dbReference type="EMBL" id="KJE76330.1"/>
    </source>
</evidence>
<feature type="active site" description="Proton donor" evidence="15">
    <location>
        <position position="52"/>
    </location>
</feature>
<evidence type="ECO:0000259" key="18">
    <source>
        <dbReference type="PROSITE" id="PS51747"/>
    </source>
</evidence>
<evidence type="ECO:0000256" key="8">
    <source>
        <dbReference type="ARBA" id="ARBA00022833"/>
    </source>
</evidence>
<protein>
    <recommendedName>
        <fullName evidence="14">Riboflavin biosynthesis protein RibD</fullName>
    </recommendedName>
    <domain>
        <recommendedName>
            <fullName evidence="14">Diaminohydroxyphosphoribosylaminopyrimidine deaminase</fullName>
            <shortName evidence="14">DRAP deaminase</shortName>
            <ecNumber evidence="14">3.5.4.26</ecNumber>
        </recommendedName>
        <alternativeName>
            <fullName evidence="14">Riboflavin-specific deaminase</fullName>
        </alternativeName>
    </domain>
    <domain>
        <recommendedName>
            <fullName evidence="14">5-amino-6-(5-phosphoribosylamino)uracil reductase</fullName>
            <ecNumber evidence="14">1.1.1.193</ecNumber>
        </recommendedName>
        <alternativeName>
            <fullName evidence="14">HTP reductase</fullName>
        </alternativeName>
    </domain>
</protein>
<comment type="similarity">
    <text evidence="4 14">In the N-terminal section; belongs to the cytidine and deoxycytidylate deaminase family.</text>
</comment>
<dbReference type="CDD" id="cd01284">
    <property type="entry name" value="Riboflavin_deaminase-reductase"/>
    <property type="match status" value="1"/>
</dbReference>
<feature type="binding site" evidence="16">
    <location>
        <position position="259"/>
    </location>
    <ligand>
        <name>substrate</name>
    </ligand>
</feature>
<dbReference type="EMBL" id="JXUW01000018">
    <property type="protein sequence ID" value="KJE76330.1"/>
    <property type="molecule type" value="Genomic_DNA"/>
</dbReference>
<dbReference type="InterPro" id="IPR004794">
    <property type="entry name" value="Eubact_RibD"/>
</dbReference>
<comment type="pathway">
    <text evidence="3 14">Cofactor biosynthesis; riboflavin biosynthesis; 5-amino-6-(D-ribitylamino)uracil from GTP: step 3/4.</text>
</comment>
<dbReference type="InterPro" id="IPR016193">
    <property type="entry name" value="Cytidine_deaminase-like"/>
</dbReference>
<evidence type="ECO:0000313" key="20">
    <source>
        <dbReference type="Proteomes" id="UP000032336"/>
    </source>
</evidence>
<comment type="function">
    <text evidence="1 14">Converts 2,5-diamino-6-(ribosylamino)-4(3h)-pyrimidinone 5'-phosphate into 5-amino-6-(ribosylamino)-2,4(1h,3h)-pyrimidinedione 5'-phosphate.</text>
</comment>
<feature type="binding site" evidence="16">
    <location>
        <position position="200"/>
    </location>
    <ligand>
        <name>NADP(+)</name>
        <dbReference type="ChEBI" id="CHEBI:58349"/>
    </ligand>
</feature>
<dbReference type="UniPathway" id="UPA00275">
    <property type="reaction ID" value="UER00401"/>
</dbReference>
<keyword evidence="8 14" id="KW-0862">Zinc</keyword>
<dbReference type="InterPro" id="IPR002734">
    <property type="entry name" value="RibDG_C"/>
</dbReference>
<dbReference type="EC" id="3.5.4.26" evidence="14"/>
<dbReference type="GO" id="GO:0009231">
    <property type="term" value="P:riboflavin biosynthetic process"/>
    <property type="evidence" value="ECO:0007669"/>
    <property type="project" value="UniProtKB-UniPathway"/>
</dbReference>
<dbReference type="AlphaFoldDB" id="A0A0D8FST3"/>
<dbReference type="Pfam" id="PF01872">
    <property type="entry name" value="RibD_C"/>
    <property type="match status" value="1"/>
</dbReference>
<dbReference type="Gene3D" id="3.40.140.10">
    <property type="entry name" value="Cytidine Deaminase, domain 2"/>
    <property type="match status" value="1"/>
</dbReference>
<dbReference type="InterPro" id="IPR016192">
    <property type="entry name" value="APOBEC/CMP_deaminase_Zn-bd"/>
</dbReference>
<dbReference type="GeneID" id="78373062"/>
<dbReference type="GO" id="GO:0008270">
    <property type="term" value="F:zinc ion binding"/>
    <property type="evidence" value="ECO:0007669"/>
    <property type="project" value="InterPro"/>
</dbReference>
<keyword evidence="6 14" id="KW-0686">Riboflavin biosynthesis</keyword>
<name>A0A0D8FST3_9ACTN</name>
<dbReference type="STRING" id="1121877.FEAC_19400"/>
<dbReference type="InterPro" id="IPR002125">
    <property type="entry name" value="CMP_dCMP_dom"/>
</dbReference>
<feature type="binding site" evidence="16">
    <location>
        <position position="154"/>
    </location>
    <ligand>
        <name>NADP(+)</name>
        <dbReference type="ChEBI" id="CHEBI:58349"/>
    </ligand>
</feature>
<feature type="binding site" evidence="17">
    <location>
        <position position="50"/>
    </location>
    <ligand>
        <name>Zn(2+)</name>
        <dbReference type="ChEBI" id="CHEBI:29105"/>
        <note>catalytic</note>
    </ligand>
</feature>
<evidence type="ECO:0000256" key="15">
    <source>
        <dbReference type="PIRSR" id="PIRSR006769-1"/>
    </source>
</evidence>
<dbReference type="SUPFAM" id="SSF53927">
    <property type="entry name" value="Cytidine deaminase-like"/>
    <property type="match status" value="1"/>
</dbReference>
<comment type="pathway">
    <text evidence="2 14">Cofactor biosynthesis; riboflavin biosynthesis; 5-amino-6-(D-ribitylamino)uracil from GTP: step 2/4.</text>
</comment>
<feature type="domain" description="CMP/dCMP-type deaminase" evidence="18">
    <location>
        <begin position="1"/>
        <end position="123"/>
    </location>
</feature>
<dbReference type="PROSITE" id="PS51747">
    <property type="entry name" value="CYT_DCMP_DEAMINASES_2"/>
    <property type="match status" value="1"/>
</dbReference>
<comment type="caution">
    <text evidence="19">The sequence shown here is derived from an EMBL/GenBank/DDBJ whole genome shotgun (WGS) entry which is preliminary data.</text>
</comment>
<evidence type="ECO:0000256" key="13">
    <source>
        <dbReference type="ARBA" id="ARBA00049886"/>
    </source>
</evidence>
<feature type="binding site" evidence="16">
    <location>
        <position position="170"/>
    </location>
    <ligand>
        <name>NADP(+)</name>
        <dbReference type="ChEBI" id="CHEBI:58349"/>
    </ligand>
</feature>
<dbReference type="RefSeq" id="WP_052566137.1">
    <property type="nucleotide sequence ID" value="NZ_JQKF01000023.1"/>
</dbReference>
<evidence type="ECO:0000256" key="5">
    <source>
        <dbReference type="ARBA" id="ARBA00007417"/>
    </source>
</evidence>
<evidence type="ECO:0000256" key="17">
    <source>
        <dbReference type="PIRSR" id="PIRSR006769-3"/>
    </source>
</evidence>
<dbReference type="PIRSF" id="PIRSF006769">
    <property type="entry name" value="RibD"/>
    <property type="match status" value="1"/>
</dbReference>
<dbReference type="GO" id="GO:0008703">
    <property type="term" value="F:5-amino-6-(5-phosphoribosylamino)uracil reductase activity"/>
    <property type="evidence" value="ECO:0007669"/>
    <property type="project" value="UniProtKB-EC"/>
</dbReference>
<accession>A0A0D8FST3</accession>
<feature type="binding site" evidence="16">
    <location>
        <position position="196"/>
    </location>
    <ligand>
        <name>NADP(+)</name>
        <dbReference type="ChEBI" id="CHEBI:58349"/>
    </ligand>
</feature>
<dbReference type="OrthoDB" id="9800865at2"/>
<gene>
    <name evidence="19" type="primary">ribD2</name>
    <name evidence="19" type="ORF">FEAC_19400</name>
</gene>
<dbReference type="PROSITE" id="PS00903">
    <property type="entry name" value="CYT_DCMP_DEAMINASES_1"/>
    <property type="match status" value="1"/>
</dbReference>
<feature type="binding site" evidence="17">
    <location>
        <position position="75"/>
    </location>
    <ligand>
        <name>Zn(2+)</name>
        <dbReference type="ChEBI" id="CHEBI:29105"/>
        <note>catalytic</note>
    </ligand>
</feature>
<dbReference type="eggNOG" id="COG0117">
    <property type="taxonomic scope" value="Bacteria"/>
</dbReference>
<feature type="binding site" evidence="16">
    <location>
        <begin position="261"/>
        <end position="267"/>
    </location>
    <ligand>
        <name>NADP(+)</name>
        <dbReference type="ChEBI" id="CHEBI:58349"/>
    </ligand>
</feature>
<feature type="binding site" evidence="16">
    <location>
        <position position="184"/>
    </location>
    <ligand>
        <name>substrate</name>
    </ligand>
</feature>
<keyword evidence="14" id="KW-0378">Hydrolase</keyword>
<keyword evidence="9 14" id="KW-0521">NADP</keyword>
<dbReference type="GO" id="GO:0008835">
    <property type="term" value="F:diaminohydroxyphosphoribosylaminopyrimidine deaminase activity"/>
    <property type="evidence" value="ECO:0007669"/>
    <property type="project" value="UniProtKB-EC"/>
</dbReference>
<comment type="similarity">
    <text evidence="5 14">In the C-terminal section; belongs to the HTP reductase family.</text>
</comment>
<comment type="cofactor">
    <cofactor evidence="14 17">
        <name>Zn(2+)</name>
        <dbReference type="ChEBI" id="CHEBI:29105"/>
    </cofactor>
    <text evidence="14 17">Binds 1 zinc ion.</text>
</comment>
<dbReference type="EC" id="1.1.1.193" evidence="14"/>
<evidence type="ECO:0000256" key="1">
    <source>
        <dbReference type="ARBA" id="ARBA00002151"/>
    </source>
</evidence>
<keyword evidence="11" id="KW-0511">Multifunctional enzyme</keyword>
<reference evidence="19 20" key="1">
    <citation type="submission" date="2015-01" db="EMBL/GenBank/DDBJ databases">
        <title>Draft genome of the acidophilic iron oxidizer Ferrimicrobium acidiphilum strain T23.</title>
        <authorList>
            <person name="Poehlein A."/>
            <person name="Eisen S."/>
            <person name="Schloemann M."/>
            <person name="Johnson B.D."/>
            <person name="Daniel R."/>
            <person name="Muehling M."/>
        </authorList>
    </citation>
    <scope>NUCLEOTIDE SEQUENCE [LARGE SCALE GENOMIC DNA]</scope>
    <source>
        <strain evidence="19 20">T23</strain>
    </source>
</reference>
<dbReference type="PANTHER" id="PTHR38011">
    <property type="entry name" value="DIHYDROFOLATE REDUCTASE FAMILY PROTEIN (AFU_ORTHOLOGUE AFUA_8G06820)"/>
    <property type="match status" value="1"/>
</dbReference>
<feature type="binding site" evidence="16">
    <location>
        <position position="204"/>
    </location>
    <ligand>
        <name>substrate</name>
    </ligand>
</feature>
<evidence type="ECO:0000256" key="4">
    <source>
        <dbReference type="ARBA" id="ARBA00005259"/>
    </source>
</evidence>
<comment type="catalytic activity">
    <reaction evidence="12 14">
        <text>5-amino-6-(5-phospho-D-ribitylamino)uracil + NADP(+) = 5-amino-6-(5-phospho-D-ribosylamino)uracil + NADPH + H(+)</text>
        <dbReference type="Rhea" id="RHEA:17845"/>
        <dbReference type="ChEBI" id="CHEBI:15378"/>
        <dbReference type="ChEBI" id="CHEBI:57783"/>
        <dbReference type="ChEBI" id="CHEBI:58349"/>
        <dbReference type="ChEBI" id="CHEBI:58421"/>
        <dbReference type="ChEBI" id="CHEBI:58453"/>
        <dbReference type="EC" id="1.1.1.193"/>
    </reaction>
</comment>
<keyword evidence="20" id="KW-1185">Reference proteome</keyword>
<keyword evidence="10 14" id="KW-0560">Oxidoreductase</keyword>
<evidence type="ECO:0000256" key="10">
    <source>
        <dbReference type="ARBA" id="ARBA00023002"/>
    </source>
</evidence>
<evidence type="ECO:0000256" key="7">
    <source>
        <dbReference type="ARBA" id="ARBA00022723"/>
    </source>
</evidence>
<evidence type="ECO:0000256" key="11">
    <source>
        <dbReference type="ARBA" id="ARBA00023268"/>
    </source>
</evidence>
<evidence type="ECO:0000256" key="9">
    <source>
        <dbReference type="ARBA" id="ARBA00022857"/>
    </source>
</evidence>
<dbReference type="NCBIfam" id="TIGR00326">
    <property type="entry name" value="eubact_ribD"/>
    <property type="match status" value="1"/>
</dbReference>
<evidence type="ECO:0000256" key="6">
    <source>
        <dbReference type="ARBA" id="ARBA00022619"/>
    </source>
</evidence>
<dbReference type="Pfam" id="PF00383">
    <property type="entry name" value="dCMP_cyt_deam_1"/>
    <property type="match status" value="1"/>
</dbReference>
<evidence type="ECO:0000256" key="12">
    <source>
        <dbReference type="ARBA" id="ARBA00049861"/>
    </source>
</evidence>
<dbReference type="PANTHER" id="PTHR38011:SF7">
    <property type="entry name" value="2,5-DIAMINO-6-RIBOSYLAMINO-4(3H)-PYRIMIDINONE 5'-PHOSPHATE REDUCTASE"/>
    <property type="match status" value="1"/>
</dbReference>
<dbReference type="eggNOG" id="COG1985">
    <property type="taxonomic scope" value="Bacteria"/>
</dbReference>
<dbReference type="PATRIC" id="fig|1121877.4.peg.2159"/>
<dbReference type="Gene3D" id="3.40.430.10">
    <property type="entry name" value="Dihydrofolate Reductase, subunit A"/>
    <property type="match status" value="2"/>
</dbReference>
<evidence type="ECO:0000256" key="16">
    <source>
        <dbReference type="PIRSR" id="PIRSR006769-2"/>
    </source>
</evidence>
<comment type="catalytic activity">
    <reaction evidence="13 14">
        <text>2,5-diamino-6-hydroxy-4-(5-phosphoribosylamino)-pyrimidine + H2O + H(+) = 5-amino-6-(5-phospho-D-ribosylamino)uracil + NH4(+)</text>
        <dbReference type="Rhea" id="RHEA:21868"/>
        <dbReference type="ChEBI" id="CHEBI:15377"/>
        <dbReference type="ChEBI" id="CHEBI:15378"/>
        <dbReference type="ChEBI" id="CHEBI:28938"/>
        <dbReference type="ChEBI" id="CHEBI:58453"/>
        <dbReference type="ChEBI" id="CHEBI:58614"/>
        <dbReference type="EC" id="3.5.4.26"/>
    </reaction>
</comment>
<dbReference type="SUPFAM" id="SSF53597">
    <property type="entry name" value="Dihydrofolate reductase-like"/>
    <property type="match status" value="1"/>
</dbReference>
<evidence type="ECO:0000256" key="3">
    <source>
        <dbReference type="ARBA" id="ARBA00004910"/>
    </source>
</evidence>
<dbReference type="Proteomes" id="UP000032336">
    <property type="component" value="Unassembled WGS sequence"/>
</dbReference>
<evidence type="ECO:0000256" key="2">
    <source>
        <dbReference type="ARBA" id="ARBA00004882"/>
    </source>
</evidence>
<keyword evidence="7 14" id="KW-0479">Metal-binding</keyword>
<dbReference type="InterPro" id="IPR024072">
    <property type="entry name" value="DHFR-like_dom_sf"/>
</dbReference>